<dbReference type="Gene3D" id="3.40.190.290">
    <property type="match status" value="1"/>
</dbReference>
<keyword evidence="2" id="KW-0805">Transcription regulation</keyword>
<dbReference type="InterPro" id="IPR036388">
    <property type="entry name" value="WH-like_DNA-bd_sf"/>
</dbReference>
<evidence type="ECO:0000256" key="2">
    <source>
        <dbReference type="ARBA" id="ARBA00023015"/>
    </source>
</evidence>
<feature type="domain" description="HTH lysR-type" evidence="5">
    <location>
        <begin position="3"/>
        <end position="60"/>
    </location>
</feature>
<dbReference type="Pfam" id="PF00126">
    <property type="entry name" value="HTH_1"/>
    <property type="match status" value="1"/>
</dbReference>
<dbReference type="PRINTS" id="PR00039">
    <property type="entry name" value="HTHLYSR"/>
</dbReference>
<dbReference type="RefSeq" id="WP_385929232.1">
    <property type="nucleotide sequence ID" value="NZ_JBHRZH010000064.1"/>
</dbReference>
<dbReference type="Pfam" id="PF03466">
    <property type="entry name" value="LysR_substrate"/>
    <property type="match status" value="1"/>
</dbReference>
<dbReference type="SUPFAM" id="SSF46785">
    <property type="entry name" value="Winged helix' DNA-binding domain"/>
    <property type="match status" value="1"/>
</dbReference>
<dbReference type="InterPro" id="IPR036390">
    <property type="entry name" value="WH_DNA-bd_sf"/>
</dbReference>
<protein>
    <submittedName>
        <fullName evidence="6">LysR family transcriptional regulator</fullName>
    </submittedName>
</protein>
<keyword evidence="4" id="KW-0804">Transcription</keyword>
<proteinExistence type="inferred from homology"/>
<dbReference type="InterPro" id="IPR005119">
    <property type="entry name" value="LysR_subst-bd"/>
</dbReference>
<dbReference type="PANTHER" id="PTHR30346">
    <property type="entry name" value="TRANSCRIPTIONAL DUAL REGULATOR HCAR-RELATED"/>
    <property type="match status" value="1"/>
</dbReference>
<evidence type="ECO:0000313" key="6">
    <source>
        <dbReference type="EMBL" id="MFC3767015.1"/>
    </source>
</evidence>
<organism evidence="6 7">
    <name type="scientific">Tenggerimyces flavus</name>
    <dbReference type="NCBI Taxonomy" id="1708749"/>
    <lineage>
        <taxon>Bacteria</taxon>
        <taxon>Bacillati</taxon>
        <taxon>Actinomycetota</taxon>
        <taxon>Actinomycetes</taxon>
        <taxon>Propionibacteriales</taxon>
        <taxon>Nocardioidaceae</taxon>
        <taxon>Tenggerimyces</taxon>
    </lineage>
</organism>
<evidence type="ECO:0000256" key="4">
    <source>
        <dbReference type="ARBA" id="ARBA00023163"/>
    </source>
</evidence>
<sequence length="305" mass="33079">MELELRHLRILCAVADTGSATRAAATLGMTQPALTRQVQRIERTLGGPMFVRDRSGMHPTNLGEYVLARARAALSTVRDLQPTRSVTTRDQATTPRIRVGSKSGLMLAGILDGLAELVPHAEVTSEYGASARRLADLVVADRLDLALLTEFSGRPVRYEAGLVCHPILSEPVYVLLPALHRAASYAEVPLSELAKEDWVVSPPADDGELEWFVGACLTAGFSPRVAHRLDPLSGLDVVRSGRAVRLCARSQPVPPGVVTRPLLGTPLRLHRLLAVDRQGWLAPYALPLVEYIRAAYDEALPKSTP</sequence>
<keyword evidence="7" id="KW-1185">Reference proteome</keyword>
<comment type="similarity">
    <text evidence="1">Belongs to the LysR transcriptional regulatory family.</text>
</comment>
<dbReference type="EMBL" id="JBHRZH010000064">
    <property type="protein sequence ID" value="MFC3767015.1"/>
    <property type="molecule type" value="Genomic_DNA"/>
</dbReference>
<evidence type="ECO:0000313" key="7">
    <source>
        <dbReference type="Proteomes" id="UP001595699"/>
    </source>
</evidence>
<evidence type="ECO:0000256" key="3">
    <source>
        <dbReference type="ARBA" id="ARBA00023125"/>
    </source>
</evidence>
<evidence type="ECO:0000259" key="5">
    <source>
        <dbReference type="PROSITE" id="PS50931"/>
    </source>
</evidence>
<dbReference type="Gene3D" id="1.10.10.10">
    <property type="entry name" value="Winged helix-like DNA-binding domain superfamily/Winged helix DNA-binding domain"/>
    <property type="match status" value="1"/>
</dbReference>
<dbReference type="Proteomes" id="UP001595699">
    <property type="component" value="Unassembled WGS sequence"/>
</dbReference>
<gene>
    <name evidence="6" type="ORF">ACFOUW_39740</name>
</gene>
<evidence type="ECO:0000256" key="1">
    <source>
        <dbReference type="ARBA" id="ARBA00009437"/>
    </source>
</evidence>
<accession>A0ABV7YNQ5</accession>
<dbReference type="PROSITE" id="PS50931">
    <property type="entry name" value="HTH_LYSR"/>
    <property type="match status" value="1"/>
</dbReference>
<keyword evidence="3" id="KW-0238">DNA-binding</keyword>
<comment type="caution">
    <text evidence="6">The sequence shown here is derived from an EMBL/GenBank/DDBJ whole genome shotgun (WGS) entry which is preliminary data.</text>
</comment>
<dbReference type="PANTHER" id="PTHR30346:SF30">
    <property type="entry name" value="SMALL NEUTRAL PROTEASE REGULATORY PROTEIN"/>
    <property type="match status" value="1"/>
</dbReference>
<name>A0ABV7YNQ5_9ACTN</name>
<dbReference type="SUPFAM" id="SSF53850">
    <property type="entry name" value="Periplasmic binding protein-like II"/>
    <property type="match status" value="1"/>
</dbReference>
<dbReference type="InterPro" id="IPR000847">
    <property type="entry name" value="LysR_HTH_N"/>
</dbReference>
<feature type="non-terminal residue" evidence="6">
    <location>
        <position position="305"/>
    </location>
</feature>
<reference evidence="7" key="1">
    <citation type="journal article" date="2019" name="Int. J. Syst. Evol. Microbiol.">
        <title>The Global Catalogue of Microorganisms (GCM) 10K type strain sequencing project: providing services to taxonomists for standard genome sequencing and annotation.</title>
        <authorList>
            <consortium name="The Broad Institute Genomics Platform"/>
            <consortium name="The Broad Institute Genome Sequencing Center for Infectious Disease"/>
            <person name="Wu L."/>
            <person name="Ma J."/>
        </authorList>
    </citation>
    <scope>NUCLEOTIDE SEQUENCE [LARGE SCALE GENOMIC DNA]</scope>
    <source>
        <strain evidence="7">CGMCC 4.7241</strain>
    </source>
</reference>